<dbReference type="InterPro" id="IPR009057">
    <property type="entry name" value="Homeodomain-like_sf"/>
</dbReference>
<dbReference type="GO" id="GO:0000978">
    <property type="term" value="F:RNA polymerase II cis-regulatory region sequence-specific DNA binding"/>
    <property type="evidence" value="ECO:0007669"/>
    <property type="project" value="TreeGrafter"/>
</dbReference>
<dbReference type="GO" id="GO:0019185">
    <property type="term" value="C:snRNA-activating protein complex"/>
    <property type="evidence" value="ECO:0007669"/>
    <property type="project" value="TreeGrafter"/>
</dbReference>
<feature type="domain" description="Myb-like" evidence="6">
    <location>
        <begin position="4"/>
        <end position="55"/>
    </location>
</feature>
<dbReference type="InterPro" id="IPR051575">
    <property type="entry name" value="Myb-like_DNA-bd"/>
</dbReference>
<feature type="domain" description="Myb-like" evidence="6">
    <location>
        <begin position="56"/>
        <end position="106"/>
    </location>
</feature>
<dbReference type="PANTHER" id="PTHR46621">
    <property type="entry name" value="SNRNA-ACTIVATING PROTEIN COMPLEX SUBUNIT 4"/>
    <property type="match status" value="1"/>
</dbReference>
<dbReference type="GO" id="GO:0042795">
    <property type="term" value="P:snRNA transcription by RNA polymerase II"/>
    <property type="evidence" value="ECO:0007669"/>
    <property type="project" value="TreeGrafter"/>
</dbReference>
<dbReference type="SMART" id="SM00717">
    <property type="entry name" value="SANT"/>
    <property type="match status" value="3"/>
</dbReference>
<dbReference type="GeneID" id="38115319"/>
<dbReference type="GO" id="GO:0001006">
    <property type="term" value="F:RNA polymerase III type 3 promoter sequence-specific DNA binding"/>
    <property type="evidence" value="ECO:0007669"/>
    <property type="project" value="TreeGrafter"/>
</dbReference>
<keyword evidence="4" id="KW-0539">Nucleus</keyword>
<dbReference type="Pfam" id="PF13921">
    <property type="entry name" value="Myb_DNA-bind_6"/>
    <property type="match status" value="1"/>
</dbReference>
<proteinExistence type="predicted"/>
<comment type="caution">
    <text evidence="8">The sequence shown here is derived from an EMBL/GenBank/DDBJ whole genome shotgun (WGS) entry which is preliminary data.</text>
</comment>
<keyword evidence="2" id="KW-0238">DNA-binding</keyword>
<reference evidence="8 9" key="1">
    <citation type="journal article" date="2018" name="IMA Fungus">
        <title>IMA Genome-F 9: Draft genome sequence of Annulohypoxylon stygium, Aspergillus mulundensis, Berkeleyomyces basicola (syn. Thielaviopsis basicola), Ceratocystis smalleyi, two Cercospora beticola strains, Coleophoma cylindrospora, Fusarium fracticaudum, Phialophora cf. hyalina, and Morchella septimelata.</title>
        <authorList>
            <person name="Wingfield B.D."/>
            <person name="Bills G.F."/>
            <person name="Dong Y."/>
            <person name="Huang W."/>
            <person name="Nel W.J."/>
            <person name="Swalarsk-Parry B.S."/>
            <person name="Vaghefi N."/>
            <person name="Wilken P.M."/>
            <person name="An Z."/>
            <person name="de Beer Z.W."/>
            <person name="De Vos L."/>
            <person name="Chen L."/>
            <person name="Duong T.A."/>
            <person name="Gao Y."/>
            <person name="Hammerbacher A."/>
            <person name="Kikkert J.R."/>
            <person name="Li Y."/>
            <person name="Li H."/>
            <person name="Li K."/>
            <person name="Li Q."/>
            <person name="Liu X."/>
            <person name="Ma X."/>
            <person name="Naidoo K."/>
            <person name="Pethybridge S.J."/>
            <person name="Sun J."/>
            <person name="Steenkamp E.T."/>
            <person name="van der Nest M.A."/>
            <person name="van Wyk S."/>
            <person name="Wingfield M.J."/>
            <person name="Xiong C."/>
            <person name="Yue Q."/>
            <person name="Zhang X."/>
        </authorList>
    </citation>
    <scope>NUCLEOTIDE SEQUENCE [LARGE SCALE GENOMIC DNA]</scope>
    <source>
        <strain evidence="8 9">DSM 5745</strain>
    </source>
</reference>
<gene>
    <name evidence="8" type="ORF">DSM5745_04949</name>
</gene>
<dbReference type="Gene3D" id="1.10.10.60">
    <property type="entry name" value="Homeodomain-like"/>
    <property type="match status" value="3"/>
</dbReference>
<dbReference type="PANTHER" id="PTHR46621:SF1">
    <property type="entry name" value="SNRNA-ACTIVATING PROTEIN COMPLEX SUBUNIT 4"/>
    <property type="match status" value="1"/>
</dbReference>
<name>A0A3D8S517_9EURO</name>
<dbReference type="OrthoDB" id="2143914at2759"/>
<dbReference type="PROSITE" id="PS50090">
    <property type="entry name" value="MYB_LIKE"/>
    <property type="match status" value="3"/>
</dbReference>
<dbReference type="Pfam" id="PF00249">
    <property type="entry name" value="Myb_DNA-binding"/>
    <property type="match status" value="1"/>
</dbReference>
<evidence type="ECO:0000256" key="5">
    <source>
        <dbReference type="SAM" id="MobiDB-lite"/>
    </source>
</evidence>
<evidence type="ECO:0000259" key="6">
    <source>
        <dbReference type="PROSITE" id="PS50090"/>
    </source>
</evidence>
<keyword evidence="9" id="KW-1185">Reference proteome</keyword>
<evidence type="ECO:0000313" key="8">
    <source>
        <dbReference type="EMBL" id="RDW81392.1"/>
    </source>
</evidence>
<keyword evidence="1" id="KW-0805">Transcription regulation</keyword>
<feature type="domain" description="HTH myb-type" evidence="7">
    <location>
        <begin position="56"/>
        <end position="110"/>
    </location>
</feature>
<evidence type="ECO:0000256" key="1">
    <source>
        <dbReference type="ARBA" id="ARBA00023015"/>
    </source>
</evidence>
<dbReference type="RefSeq" id="XP_026604445.1">
    <property type="nucleotide sequence ID" value="XM_026746965.1"/>
</dbReference>
<dbReference type="EMBL" id="PVWQ01000005">
    <property type="protein sequence ID" value="RDW81392.1"/>
    <property type="molecule type" value="Genomic_DNA"/>
</dbReference>
<dbReference type="GO" id="GO:0042796">
    <property type="term" value="P:snRNA transcription by RNA polymerase III"/>
    <property type="evidence" value="ECO:0007669"/>
    <property type="project" value="TreeGrafter"/>
</dbReference>
<organism evidence="8 9">
    <name type="scientific">Aspergillus mulundensis</name>
    <dbReference type="NCBI Taxonomy" id="1810919"/>
    <lineage>
        <taxon>Eukaryota</taxon>
        <taxon>Fungi</taxon>
        <taxon>Dikarya</taxon>
        <taxon>Ascomycota</taxon>
        <taxon>Pezizomycotina</taxon>
        <taxon>Eurotiomycetes</taxon>
        <taxon>Eurotiomycetidae</taxon>
        <taxon>Eurotiales</taxon>
        <taxon>Aspergillaceae</taxon>
        <taxon>Aspergillus</taxon>
        <taxon>Aspergillus subgen. Nidulantes</taxon>
    </lineage>
</organism>
<evidence type="ECO:0000259" key="7">
    <source>
        <dbReference type="PROSITE" id="PS51294"/>
    </source>
</evidence>
<keyword evidence="3" id="KW-0804">Transcription</keyword>
<feature type="compositionally biased region" description="Low complexity" evidence="5">
    <location>
        <begin position="182"/>
        <end position="197"/>
    </location>
</feature>
<feature type="domain" description="HTH myb-type" evidence="7">
    <location>
        <begin position="117"/>
        <end position="163"/>
    </location>
</feature>
<feature type="domain" description="Myb-like" evidence="6">
    <location>
        <begin position="117"/>
        <end position="159"/>
    </location>
</feature>
<accession>A0A3D8S517</accession>
<dbReference type="STRING" id="1810919.A0A3D8S517"/>
<evidence type="ECO:0000256" key="3">
    <source>
        <dbReference type="ARBA" id="ARBA00023163"/>
    </source>
</evidence>
<evidence type="ECO:0000256" key="2">
    <source>
        <dbReference type="ARBA" id="ARBA00023125"/>
    </source>
</evidence>
<dbReference type="AlphaFoldDB" id="A0A3D8S517"/>
<feature type="region of interest" description="Disordered" evidence="5">
    <location>
        <begin position="162"/>
        <end position="214"/>
    </location>
</feature>
<dbReference type="InterPro" id="IPR001005">
    <property type="entry name" value="SANT/Myb"/>
</dbReference>
<dbReference type="PROSITE" id="PS51294">
    <property type="entry name" value="HTH_MYB"/>
    <property type="match status" value="3"/>
</dbReference>
<dbReference type="SUPFAM" id="SSF46689">
    <property type="entry name" value="Homeodomain-like"/>
    <property type="match status" value="2"/>
</dbReference>
<sequence length="413" mass="46193">MPPRRTWSQAEDDKLASLVTRFGDKRGRESRWHEISKHLPGRTNKDCRKRWFHSLDPSLRKGRWTPEEDALLLDAYQRLGPAWKEIAALIAGRKDDQCSKRYNDILNPSVRNRLEDWSAGEDRYLTDKVAELGNKWSVIAAGLPGRPPLTCRNRWRKLARASARAGNEASLQPQSDSHEPEPLSSTDTPTSSSAPVPNSTKQRDGLYTSSPPTGRLAGRIFDGIASLNPVPALGHLGSLGDPDGTLTTPPECADSFPVSQNRNQHTTSAFHHRHTDETLVPTRGHESAADAFLQAYLHDQVGWEEPNPIDLNPVPNSNTFPELNLGLDLDLDLTLDRELEPENHPHRQSESSPAYETPIATAPTESVEEAAIRQAMASFGAQQPSFGRDTGVQQHHIHHIHIHHHHHHHHHHK</sequence>
<evidence type="ECO:0000256" key="4">
    <source>
        <dbReference type="ARBA" id="ARBA00023242"/>
    </source>
</evidence>
<evidence type="ECO:0000313" key="9">
    <source>
        <dbReference type="Proteomes" id="UP000256690"/>
    </source>
</evidence>
<feature type="region of interest" description="Disordered" evidence="5">
    <location>
        <begin position="341"/>
        <end position="364"/>
    </location>
</feature>
<dbReference type="CDD" id="cd00167">
    <property type="entry name" value="SANT"/>
    <property type="match status" value="2"/>
</dbReference>
<dbReference type="InterPro" id="IPR017930">
    <property type="entry name" value="Myb_dom"/>
</dbReference>
<feature type="domain" description="HTH myb-type" evidence="7">
    <location>
        <begin position="1"/>
        <end position="51"/>
    </location>
</feature>
<dbReference type="Proteomes" id="UP000256690">
    <property type="component" value="Unassembled WGS sequence"/>
</dbReference>
<protein>
    <submittedName>
        <fullName evidence="8">Uncharacterized protein</fullName>
    </submittedName>
</protein>